<feature type="region of interest" description="Disordered" evidence="1">
    <location>
        <begin position="380"/>
        <end position="399"/>
    </location>
</feature>
<evidence type="ECO:0000259" key="2">
    <source>
        <dbReference type="PROSITE" id="PS51724"/>
    </source>
</evidence>
<dbReference type="InterPro" id="IPR052026">
    <property type="entry name" value="ExeA_AAA_ATPase_DNA-bind"/>
</dbReference>
<feature type="domain" description="SPOR" evidence="2">
    <location>
        <begin position="414"/>
        <end position="492"/>
    </location>
</feature>
<feature type="region of interest" description="Disordered" evidence="1">
    <location>
        <begin position="482"/>
        <end position="501"/>
    </location>
</feature>
<feature type="compositionally biased region" description="Polar residues" evidence="1">
    <location>
        <begin position="484"/>
        <end position="501"/>
    </location>
</feature>
<dbReference type="PANTHER" id="PTHR35894:SF7">
    <property type="entry name" value="GENERAL SECRETION PATHWAY PROTEIN A-RELATED"/>
    <property type="match status" value="1"/>
</dbReference>
<dbReference type="Pfam" id="PF05036">
    <property type="entry name" value="SPOR"/>
    <property type="match status" value="1"/>
</dbReference>
<dbReference type="AlphaFoldDB" id="A0A0F9UIM7"/>
<dbReference type="InterPro" id="IPR027417">
    <property type="entry name" value="P-loop_NTPase"/>
</dbReference>
<dbReference type="SUPFAM" id="SSF52540">
    <property type="entry name" value="P-loop containing nucleoside triphosphate hydrolases"/>
    <property type="match status" value="1"/>
</dbReference>
<organism evidence="3">
    <name type="scientific">marine sediment metagenome</name>
    <dbReference type="NCBI Taxonomy" id="412755"/>
    <lineage>
        <taxon>unclassified sequences</taxon>
        <taxon>metagenomes</taxon>
        <taxon>ecological metagenomes</taxon>
    </lineage>
</organism>
<dbReference type="Pfam" id="PF13401">
    <property type="entry name" value="AAA_22"/>
    <property type="match status" value="1"/>
</dbReference>
<dbReference type="Gene3D" id="3.30.70.1070">
    <property type="entry name" value="Sporulation related repeat"/>
    <property type="match status" value="1"/>
</dbReference>
<evidence type="ECO:0000313" key="3">
    <source>
        <dbReference type="EMBL" id="KKN93095.1"/>
    </source>
</evidence>
<dbReference type="InterPro" id="IPR036680">
    <property type="entry name" value="SPOR-like_sf"/>
</dbReference>
<reference evidence="3" key="1">
    <citation type="journal article" date="2015" name="Nature">
        <title>Complex archaea that bridge the gap between prokaryotes and eukaryotes.</title>
        <authorList>
            <person name="Spang A."/>
            <person name="Saw J.H."/>
            <person name="Jorgensen S.L."/>
            <person name="Zaremba-Niedzwiedzka K."/>
            <person name="Martijn J."/>
            <person name="Lind A.E."/>
            <person name="van Eijk R."/>
            <person name="Schleper C."/>
            <person name="Guy L."/>
            <person name="Ettema T.J."/>
        </authorList>
    </citation>
    <scope>NUCLEOTIDE SEQUENCE</scope>
</reference>
<accession>A0A0F9UIM7</accession>
<dbReference type="PROSITE" id="PS51724">
    <property type="entry name" value="SPOR"/>
    <property type="match status" value="1"/>
</dbReference>
<dbReference type="GO" id="GO:0016887">
    <property type="term" value="F:ATP hydrolysis activity"/>
    <property type="evidence" value="ECO:0007669"/>
    <property type="project" value="InterPro"/>
</dbReference>
<proteinExistence type="predicted"/>
<comment type="caution">
    <text evidence="3">The sequence shown here is derived from an EMBL/GenBank/DDBJ whole genome shotgun (WGS) entry which is preliminary data.</text>
</comment>
<protein>
    <recommendedName>
        <fullName evidence="2">SPOR domain-containing protein</fullName>
    </recommendedName>
</protein>
<evidence type="ECO:0000256" key="1">
    <source>
        <dbReference type="SAM" id="MobiDB-lite"/>
    </source>
</evidence>
<dbReference type="EMBL" id="LAZR01000089">
    <property type="protein sequence ID" value="KKN93095.1"/>
    <property type="molecule type" value="Genomic_DNA"/>
</dbReference>
<sequence>MKAERDLNMTAADDSENELLDYYQLSHDPFLPRTPGFKFFTPQRKTVLAQLHHLARFSTQLAVVLGPLGSGKSLLRQALVASTNKDSVQCIVTSAREVGSPAALTSFVAQAIGAARTDEGIVERAEQLHQTGMQVYIVIDDAQLLAPQSVKNLAELSLAGGKSSPKIFLFAEESIRPALDAIIVPDHAEWLHLIELQPYTLEETRDYLAQRLEAAGQGIELLSDAQVFHIHQRSGGWPGLINEEGKETMLADMDEQAPVSTRSGSSFPLRSVVAVVLVAIGVGAAWMMGDRPDEPARTVLQLPDPVVEIDVTERLDASSDAPSAAPDGLNIVEAGSEVPEDIELPQDNPLPVEQIPAPVATTVPAAEEAPPAPEPVVVPAQASASATQEPAPVRPSPPAIDTQQGFHATDWYRQRPADEYALQLLGTRSRQAALDFISRQSGIAELGYFETRHEGKPWFVVTQGAYSSREQAQAGVTRLPDALRNQNPWPRTMASIQQSLP</sequence>
<dbReference type="Gene3D" id="3.40.50.300">
    <property type="entry name" value="P-loop containing nucleotide triphosphate hydrolases"/>
    <property type="match status" value="1"/>
</dbReference>
<dbReference type="PANTHER" id="PTHR35894">
    <property type="entry name" value="GENERAL SECRETION PATHWAY PROTEIN A-RELATED"/>
    <property type="match status" value="1"/>
</dbReference>
<name>A0A0F9UIM7_9ZZZZ</name>
<dbReference type="InterPro" id="IPR049945">
    <property type="entry name" value="AAA_22"/>
</dbReference>
<dbReference type="GO" id="GO:0042834">
    <property type="term" value="F:peptidoglycan binding"/>
    <property type="evidence" value="ECO:0007669"/>
    <property type="project" value="InterPro"/>
</dbReference>
<dbReference type="InterPro" id="IPR007730">
    <property type="entry name" value="SPOR-like_dom"/>
</dbReference>
<gene>
    <name evidence="3" type="ORF">LCGC14_0201840</name>
</gene>